<evidence type="ECO:0000313" key="1">
    <source>
        <dbReference type="EMBL" id="KAE9589911.1"/>
    </source>
</evidence>
<sequence>MRQATSLGFFTLYLVGYDNISISLLQYANDAILIGDCSGKTFWAMKNILKFFDLSSRLKIKFNKSTICGLNTEGIIFQDSMISFTVRYLHTHSPISELLRVSVKGVKALGILSLTELNPKSHCGKGVKYHLVDG</sequence>
<gene>
    <name evidence="1" type="ORF">Lalb_Chr21g0313921</name>
</gene>
<dbReference type="OrthoDB" id="1743609at2759"/>
<keyword evidence="2" id="KW-1185">Reference proteome</keyword>
<accession>A0A6A4NM26</accession>
<organism evidence="1 2">
    <name type="scientific">Lupinus albus</name>
    <name type="common">White lupine</name>
    <name type="synonym">Lupinus termis</name>
    <dbReference type="NCBI Taxonomy" id="3870"/>
    <lineage>
        <taxon>Eukaryota</taxon>
        <taxon>Viridiplantae</taxon>
        <taxon>Streptophyta</taxon>
        <taxon>Embryophyta</taxon>
        <taxon>Tracheophyta</taxon>
        <taxon>Spermatophyta</taxon>
        <taxon>Magnoliopsida</taxon>
        <taxon>eudicotyledons</taxon>
        <taxon>Gunneridae</taxon>
        <taxon>Pentapetalae</taxon>
        <taxon>rosids</taxon>
        <taxon>fabids</taxon>
        <taxon>Fabales</taxon>
        <taxon>Fabaceae</taxon>
        <taxon>Papilionoideae</taxon>
        <taxon>50 kb inversion clade</taxon>
        <taxon>genistoids sensu lato</taxon>
        <taxon>core genistoids</taxon>
        <taxon>Genisteae</taxon>
        <taxon>Lupinus</taxon>
    </lineage>
</organism>
<protein>
    <recommendedName>
        <fullName evidence="3">Reverse transcriptase domain-containing protein</fullName>
    </recommendedName>
</protein>
<dbReference type="AlphaFoldDB" id="A0A6A4NM26"/>
<evidence type="ECO:0000313" key="2">
    <source>
        <dbReference type="Proteomes" id="UP000447434"/>
    </source>
</evidence>
<evidence type="ECO:0008006" key="3">
    <source>
        <dbReference type="Google" id="ProtNLM"/>
    </source>
</evidence>
<reference evidence="2" key="1">
    <citation type="journal article" date="2020" name="Nat. Commun.">
        <title>Genome sequence of the cluster root forming white lupin.</title>
        <authorList>
            <person name="Hufnagel B."/>
            <person name="Marques A."/>
            <person name="Soriano A."/>
            <person name="Marques L."/>
            <person name="Divol F."/>
            <person name="Doumas P."/>
            <person name="Sallet E."/>
            <person name="Mancinotti D."/>
            <person name="Carrere S."/>
            <person name="Marande W."/>
            <person name="Arribat S."/>
            <person name="Keller J."/>
            <person name="Huneau C."/>
            <person name="Blein T."/>
            <person name="Aime D."/>
            <person name="Laguerre M."/>
            <person name="Taylor J."/>
            <person name="Schubert V."/>
            <person name="Nelson M."/>
            <person name="Geu-Flores F."/>
            <person name="Crespi M."/>
            <person name="Gallardo-Guerrero K."/>
            <person name="Delaux P.-M."/>
            <person name="Salse J."/>
            <person name="Berges H."/>
            <person name="Guyot R."/>
            <person name="Gouzy J."/>
            <person name="Peret B."/>
        </authorList>
    </citation>
    <scope>NUCLEOTIDE SEQUENCE [LARGE SCALE GENOMIC DNA]</scope>
    <source>
        <strain evidence="2">cv. Amiga</strain>
    </source>
</reference>
<name>A0A6A4NM26_LUPAL</name>
<dbReference type="Proteomes" id="UP000447434">
    <property type="component" value="Chromosome 21"/>
</dbReference>
<dbReference type="EMBL" id="WOCE01000021">
    <property type="protein sequence ID" value="KAE9589911.1"/>
    <property type="molecule type" value="Genomic_DNA"/>
</dbReference>
<comment type="caution">
    <text evidence="1">The sequence shown here is derived from an EMBL/GenBank/DDBJ whole genome shotgun (WGS) entry which is preliminary data.</text>
</comment>
<proteinExistence type="predicted"/>